<keyword evidence="3" id="KW-1185">Reference proteome</keyword>
<dbReference type="Proteomes" id="UP000594059">
    <property type="component" value="Chromosome"/>
</dbReference>
<keyword evidence="1" id="KW-1133">Transmembrane helix</keyword>
<sequence>MKRSRISAGPSRRHARGVTLVELMVGLLLGLMVTGAAIAMFVSNRMTYQATETLGRVQENARIAFELMARDLREAAGNPCVNNLPLVNVLNSPGSNWFTDINGWNTALLGAEGDFPAAGAQPANRVAGTDAVQIMSAADKVFTVSAHDITSHTFTLNANHGFSSGDLILVCNARQASIFQSSAASGNTIRHVSGGTAPGNCTGELGLPQNCTAGTPFAYAAPNTVLARLHATRWYVGTNGRGGSSLYQSRLQGGAVVNEEIAENVLGLQMTYLQAGQNSYLPASGITDWGRVLSARIHLQMQGVEQVGGSPVVRDMIYIAALRNRNT</sequence>
<dbReference type="PROSITE" id="PS00409">
    <property type="entry name" value="PROKAR_NTER_METHYL"/>
    <property type="match status" value="1"/>
</dbReference>
<dbReference type="InterPro" id="IPR012902">
    <property type="entry name" value="N_methyl_site"/>
</dbReference>
<name>A0A7S6UHB7_9GAMM</name>
<accession>A0A7S6UHB7</accession>
<keyword evidence="1" id="KW-0472">Membrane</keyword>
<dbReference type="EMBL" id="CP063656">
    <property type="protein sequence ID" value="QOW20323.1"/>
    <property type="molecule type" value="Genomic_DNA"/>
</dbReference>
<protein>
    <submittedName>
        <fullName evidence="2">Prepilin-type N-terminal cleavage/methylation domain-containing protein</fullName>
    </submittedName>
</protein>
<evidence type="ECO:0000256" key="1">
    <source>
        <dbReference type="SAM" id="Phobius"/>
    </source>
</evidence>
<evidence type="ECO:0000313" key="3">
    <source>
        <dbReference type="Proteomes" id="UP000594059"/>
    </source>
</evidence>
<keyword evidence="1" id="KW-0812">Transmembrane</keyword>
<dbReference type="RefSeq" id="WP_193986638.1">
    <property type="nucleotide sequence ID" value="NZ_CP063656.1"/>
</dbReference>
<dbReference type="Pfam" id="PF07963">
    <property type="entry name" value="N_methyl"/>
    <property type="match status" value="1"/>
</dbReference>
<reference evidence="2 3" key="1">
    <citation type="submission" date="2020-10" db="EMBL/GenBank/DDBJ databases">
        <title>complete genome sequencing of Lysobacter sp. H21R20.</title>
        <authorList>
            <person name="Bae J.-W."/>
            <person name="Lee S.-Y."/>
        </authorList>
    </citation>
    <scope>NUCLEOTIDE SEQUENCE [LARGE SCALE GENOMIC DNA]</scope>
    <source>
        <strain evidence="2 3">H21R20</strain>
    </source>
</reference>
<dbReference type="InterPro" id="IPR032092">
    <property type="entry name" value="PilW"/>
</dbReference>
<dbReference type="KEGG" id="lcic:INQ41_04645"/>
<feature type="transmembrane region" description="Helical" evidence="1">
    <location>
        <begin position="20"/>
        <end position="42"/>
    </location>
</feature>
<proteinExistence type="predicted"/>
<dbReference type="Pfam" id="PF16074">
    <property type="entry name" value="PilW"/>
    <property type="match status" value="1"/>
</dbReference>
<organism evidence="2 3">
    <name type="scientific">Novilysobacter ciconiae</name>
    <dbReference type="NCBI Taxonomy" id="2781022"/>
    <lineage>
        <taxon>Bacteria</taxon>
        <taxon>Pseudomonadati</taxon>
        <taxon>Pseudomonadota</taxon>
        <taxon>Gammaproteobacteria</taxon>
        <taxon>Lysobacterales</taxon>
        <taxon>Lysobacteraceae</taxon>
        <taxon>Novilysobacter</taxon>
    </lineage>
</organism>
<evidence type="ECO:0000313" key="2">
    <source>
        <dbReference type="EMBL" id="QOW20323.1"/>
    </source>
</evidence>
<gene>
    <name evidence="2" type="ORF">INQ41_04645</name>
</gene>
<dbReference type="AlphaFoldDB" id="A0A7S6UHB7"/>